<dbReference type="RefSeq" id="WP_132742811.1">
    <property type="nucleotide sequence ID" value="NZ_SLXK01000001.1"/>
</dbReference>
<organism evidence="12 13">
    <name type="scientific">Scopulibacillus darangshiensis</name>
    <dbReference type="NCBI Taxonomy" id="442528"/>
    <lineage>
        <taxon>Bacteria</taxon>
        <taxon>Bacillati</taxon>
        <taxon>Bacillota</taxon>
        <taxon>Bacilli</taxon>
        <taxon>Bacillales</taxon>
        <taxon>Sporolactobacillaceae</taxon>
        <taxon>Scopulibacillus</taxon>
    </lineage>
</organism>
<evidence type="ECO:0000256" key="9">
    <source>
        <dbReference type="RuleBase" id="RU000556"/>
    </source>
</evidence>
<evidence type="ECO:0000256" key="2">
    <source>
        <dbReference type="ARBA" id="ARBA00013729"/>
    </source>
</evidence>
<dbReference type="SUPFAM" id="SSF54534">
    <property type="entry name" value="FKBP-like"/>
    <property type="match status" value="1"/>
</dbReference>
<dbReference type="Pfam" id="PF01272">
    <property type="entry name" value="GreA_GreB"/>
    <property type="match status" value="1"/>
</dbReference>
<dbReference type="InterPro" id="IPR023459">
    <property type="entry name" value="Tscrpt_elong_fac_GreA/B_fam"/>
</dbReference>
<dbReference type="GO" id="GO:0070063">
    <property type="term" value="F:RNA polymerase binding"/>
    <property type="evidence" value="ECO:0007669"/>
    <property type="project" value="InterPro"/>
</dbReference>
<evidence type="ECO:0000313" key="13">
    <source>
        <dbReference type="Proteomes" id="UP000295416"/>
    </source>
</evidence>
<evidence type="ECO:0000256" key="4">
    <source>
        <dbReference type="ARBA" id="ARBA00023125"/>
    </source>
</evidence>
<keyword evidence="12" id="KW-0648">Protein biosynthesis</keyword>
<dbReference type="GO" id="GO:0032784">
    <property type="term" value="P:regulation of DNA-templated transcription elongation"/>
    <property type="evidence" value="ECO:0007669"/>
    <property type="project" value="UniProtKB-UniRule"/>
</dbReference>
<dbReference type="InterPro" id="IPR036953">
    <property type="entry name" value="GreA/GreB_C_sf"/>
</dbReference>
<dbReference type="Proteomes" id="UP000295416">
    <property type="component" value="Unassembled WGS sequence"/>
</dbReference>
<dbReference type="InterPro" id="IPR028624">
    <property type="entry name" value="Tscrpt_elong_fac_GreA/B"/>
</dbReference>
<keyword evidence="4 8" id="KW-0238">DNA-binding</keyword>
<dbReference type="Gene3D" id="1.10.287.180">
    <property type="entry name" value="Transcription elongation factor, GreA/GreB, N-terminal domain"/>
    <property type="match status" value="1"/>
</dbReference>
<reference evidence="12 13" key="1">
    <citation type="submission" date="2019-03" db="EMBL/GenBank/DDBJ databases">
        <title>Genomic Encyclopedia of Type Strains, Phase IV (KMG-IV): sequencing the most valuable type-strain genomes for metagenomic binning, comparative biology and taxonomic classification.</title>
        <authorList>
            <person name="Goeker M."/>
        </authorList>
    </citation>
    <scope>NUCLEOTIDE SEQUENCE [LARGE SCALE GENOMIC DNA]</scope>
    <source>
        <strain evidence="12 13">DSM 19377</strain>
    </source>
</reference>
<name>A0A4R2PDV3_9BACL</name>
<comment type="function">
    <text evidence="6 8 9">Necessary for efficient RNA polymerase transcription elongation past template-encoded arresting sites. The arresting sites in DNA have the property of trapping a certain fraction of elongating RNA polymerases that pass through, resulting in locked ternary complexes. Cleavage of the nascent transcript by cleavage factors such as GreA or GreB allows the resumption of elongation from the new 3'terminus. GreA releases sequences of 2 to 3 nucleotides.</text>
</comment>
<dbReference type="NCBIfam" id="NF001263">
    <property type="entry name" value="PRK00226.1-4"/>
    <property type="match status" value="1"/>
</dbReference>
<evidence type="ECO:0000256" key="8">
    <source>
        <dbReference type="HAMAP-Rule" id="MF_00105"/>
    </source>
</evidence>
<dbReference type="Pfam" id="PF03449">
    <property type="entry name" value="GreA_GreB_N"/>
    <property type="match status" value="1"/>
</dbReference>
<keyword evidence="13" id="KW-1185">Reference proteome</keyword>
<dbReference type="GO" id="GO:0003677">
    <property type="term" value="F:DNA binding"/>
    <property type="evidence" value="ECO:0007669"/>
    <property type="project" value="UniProtKB-UniRule"/>
</dbReference>
<dbReference type="InterPro" id="IPR022691">
    <property type="entry name" value="Tscrpt_elong_fac_GreA/B_N"/>
</dbReference>
<sequence>MAEEKKHYMTAEGKEKLEHELDQLKTEKRKEVVERIKIARSFGDLSENSEYDAAKDEQAFVESRIQQLEQMIRNAEIIEDDETTDVVKIGKSVTFKELPDGDEETYMIVGSAESDPFEGKISNDSPMAKSLIGLSVGEEVNVATPGGDIRVKIVEVK</sequence>
<feature type="coiled-coil region" evidence="8">
    <location>
        <begin position="14"/>
        <end position="78"/>
    </location>
</feature>
<evidence type="ECO:0000256" key="6">
    <source>
        <dbReference type="ARBA" id="ARBA00024916"/>
    </source>
</evidence>
<dbReference type="GO" id="GO:0006354">
    <property type="term" value="P:DNA-templated transcription elongation"/>
    <property type="evidence" value="ECO:0007669"/>
    <property type="project" value="TreeGrafter"/>
</dbReference>
<dbReference type="InterPro" id="IPR006359">
    <property type="entry name" value="Tscrpt_elong_fac_GreA"/>
</dbReference>
<evidence type="ECO:0000259" key="11">
    <source>
        <dbReference type="Pfam" id="PF03449"/>
    </source>
</evidence>
<feature type="domain" description="Transcription elongation factor GreA/GreB C-terminal" evidence="10">
    <location>
        <begin position="83"/>
        <end position="157"/>
    </location>
</feature>
<dbReference type="EMBL" id="SLXK01000001">
    <property type="protein sequence ID" value="TCP32291.1"/>
    <property type="molecule type" value="Genomic_DNA"/>
</dbReference>
<evidence type="ECO:0000256" key="5">
    <source>
        <dbReference type="ARBA" id="ARBA00023163"/>
    </source>
</evidence>
<evidence type="ECO:0000256" key="7">
    <source>
        <dbReference type="ARBA" id="ARBA00030776"/>
    </source>
</evidence>
<dbReference type="Gene3D" id="3.10.50.30">
    <property type="entry name" value="Transcription elongation factor, GreA/GreB, C-terminal domain"/>
    <property type="match status" value="1"/>
</dbReference>
<dbReference type="PIRSF" id="PIRSF006092">
    <property type="entry name" value="GreA_GreB"/>
    <property type="match status" value="1"/>
</dbReference>
<dbReference type="PROSITE" id="PS00830">
    <property type="entry name" value="GREAB_2"/>
    <property type="match status" value="1"/>
</dbReference>
<feature type="domain" description="Transcription elongation factor GreA/GreB N-terminal" evidence="11">
    <location>
        <begin position="8"/>
        <end position="77"/>
    </location>
</feature>
<gene>
    <name evidence="8" type="primary">greA</name>
    <name evidence="12" type="ORF">EV207_101270</name>
</gene>
<evidence type="ECO:0000256" key="1">
    <source>
        <dbReference type="ARBA" id="ARBA00008213"/>
    </source>
</evidence>
<proteinExistence type="inferred from homology"/>
<dbReference type="FunFam" id="3.10.50.30:FF:000001">
    <property type="entry name" value="Transcription elongation factor GreA"/>
    <property type="match status" value="1"/>
</dbReference>
<dbReference type="GO" id="GO:0003746">
    <property type="term" value="F:translation elongation factor activity"/>
    <property type="evidence" value="ECO:0007669"/>
    <property type="project" value="UniProtKB-KW"/>
</dbReference>
<dbReference type="PANTHER" id="PTHR30437">
    <property type="entry name" value="TRANSCRIPTION ELONGATION FACTOR GREA"/>
    <property type="match status" value="1"/>
</dbReference>
<dbReference type="InterPro" id="IPR001437">
    <property type="entry name" value="Tscrpt_elong_fac_GreA/B_C"/>
</dbReference>
<dbReference type="HAMAP" id="MF_00105">
    <property type="entry name" value="GreA_GreB"/>
    <property type="match status" value="1"/>
</dbReference>
<dbReference type="OrthoDB" id="9808774at2"/>
<keyword evidence="5 8" id="KW-0804">Transcription</keyword>
<dbReference type="InterPro" id="IPR036805">
    <property type="entry name" value="Tscrpt_elong_fac_GreA/B_N_sf"/>
</dbReference>
<comment type="similarity">
    <text evidence="1 8 9">Belongs to the GreA/GreB family.</text>
</comment>
<evidence type="ECO:0000256" key="3">
    <source>
        <dbReference type="ARBA" id="ARBA00023015"/>
    </source>
</evidence>
<dbReference type="SUPFAM" id="SSF46557">
    <property type="entry name" value="GreA transcript cleavage protein, N-terminal domain"/>
    <property type="match status" value="1"/>
</dbReference>
<comment type="caution">
    <text evidence="12">The sequence shown here is derived from an EMBL/GenBank/DDBJ whole genome shotgun (WGS) entry which is preliminary data.</text>
</comment>
<keyword evidence="3 8" id="KW-0805">Transcription regulation</keyword>
<dbReference type="NCBIfam" id="TIGR01462">
    <property type="entry name" value="greA"/>
    <property type="match status" value="1"/>
</dbReference>
<dbReference type="PROSITE" id="PS00829">
    <property type="entry name" value="GREAB_1"/>
    <property type="match status" value="1"/>
</dbReference>
<evidence type="ECO:0000259" key="10">
    <source>
        <dbReference type="Pfam" id="PF01272"/>
    </source>
</evidence>
<protein>
    <recommendedName>
        <fullName evidence="2 8">Transcription elongation factor GreA</fullName>
    </recommendedName>
    <alternativeName>
        <fullName evidence="7 8">Transcript cleavage factor GreA</fullName>
    </alternativeName>
</protein>
<dbReference type="PANTHER" id="PTHR30437:SF4">
    <property type="entry name" value="TRANSCRIPTION ELONGATION FACTOR GREA"/>
    <property type="match status" value="1"/>
</dbReference>
<dbReference type="AlphaFoldDB" id="A0A4R2PDV3"/>
<keyword evidence="8" id="KW-0175">Coiled coil</keyword>
<keyword evidence="12" id="KW-0251">Elongation factor</keyword>
<accession>A0A4R2PDV3</accession>
<dbReference type="InterPro" id="IPR018151">
    <property type="entry name" value="TF_GreA/GreB_CS"/>
</dbReference>
<evidence type="ECO:0000313" key="12">
    <source>
        <dbReference type="EMBL" id="TCP32291.1"/>
    </source>
</evidence>
<dbReference type="FunFam" id="1.10.287.180:FF:000001">
    <property type="entry name" value="Transcription elongation factor GreA"/>
    <property type="match status" value="1"/>
</dbReference>